<dbReference type="Proteomes" id="UP001516400">
    <property type="component" value="Unassembled WGS sequence"/>
</dbReference>
<accession>A0ABD2PBF0</accession>
<name>A0ABD2PBF0_9CUCU</name>
<dbReference type="AlphaFoldDB" id="A0ABD2PBF0"/>
<evidence type="ECO:0000313" key="1">
    <source>
        <dbReference type="EMBL" id="KAL3288318.1"/>
    </source>
</evidence>
<keyword evidence="2" id="KW-1185">Reference proteome</keyword>
<protein>
    <submittedName>
        <fullName evidence="1">Uncharacterized protein</fullName>
    </submittedName>
</protein>
<organism evidence="1 2">
    <name type="scientific">Cryptolaemus montrouzieri</name>
    <dbReference type="NCBI Taxonomy" id="559131"/>
    <lineage>
        <taxon>Eukaryota</taxon>
        <taxon>Metazoa</taxon>
        <taxon>Ecdysozoa</taxon>
        <taxon>Arthropoda</taxon>
        <taxon>Hexapoda</taxon>
        <taxon>Insecta</taxon>
        <taxon>Pterygota</taxon>
        <taxon>Neoptera</taxon>
        <taxon>Endopterygota</taxon>
        <taxon>Coleoptera</taxon>
        <taxon>Polyphaga</taxon>
        <taxon>Cucujiformia</taxon>
        <taxon>Coccinelloidea</taxon>
        <taxon>Coccinellidae</taxon>
        <taxon>Scymninae</taxon>
        <taxon>Scymnini</taxon>
        <taxon>Cryptolaemus</taxon>
    </lineage>
</organism>
<comment type="caution">
    <text evidence="1">The sequence shown here is derived from an EMBL/GenBank/DDBJ whole genome shotgun (WGS) entry which is preliminary data.</text>
</comment>
<proteinExistence type="predicted"/>
<dbReference type="EMBL" id="JABFTP020000185">
    <property type="protein sequence ID" value="KAL3288318.1"/>
    <property type="molecule type" value="Genomic_DNA"/>
</dbReference>
<sequence length="82" mass="9275">MKSHPEEQIIPFEVSIPKRVCIDRNEDFWAAVALKEPEETNVQDVLITMPWRLTLTKTLVNTVESCTKGGLAILFTSKKNSS</sequence>
<reference evidence="1 2" key="1">
    <citation type="journal article" date="2021" name="BMC Biol.">
        <title>Horizontally acquired antibacterial genes associated with adaptive radiation of ladybird beetles.</title>
        <authorList>
            <person name="Li H.S."/>
            <person name="Tang X.F."/>
            <person name="Huang Y.H."/>
            <person name="Xu Z.Y."/>
            <person name="Chen M.L."/>
            <person name="Du X.Y."/>
            <person name="Qiu B.Y."/>
            <person name="Chen P.T."/>
            <person name="Zhang W."/>
            <person name="Slipinski A."/>
            <person name="Escalona H.E."/>
            <person name="Waterhouse R.M."/>
            <person name="Zwick A."/>
            <person name="Pang H."/>
        </authorList>
    </citation>
    <scope>NUCLEOTIDE SEQUENCE [LARGE SCALE GENOMIC DNA]</scope>
    <source>
        <strain evidence="1">SYSU2018</strain>
    </source>
</reference>
<gene>
    <name evidence="1" type="ORF">HHI36_002766</name>
</gene>
<evidence type="ECO:0000313" key="2">
    <source>
        <dbReference type="Proteomes" id="UP001516400"/>
    </source>
</evidence>